<feature type="compositionally biased region" description="Basic and acidic residues" evidence="1">
    <location>
        <begin position="13"/>
        <end position="25"/>
    </location>
</feature>
<keyword evidence="2" id="KW-0472">Membrane</keyword>
<dbReference type="Proteomes" id="UP001212411">
    <property type="component" value="Chromosome 1"/>
</dbReference>
<name>A0AAE9W682_9SCHI</name>
<feature type="transmembrane region" description="Helical" evidence="2">
    <location>
        <begin position="169"/>
        <end position="191"/>
    </location>
</feature>
<dbReference type="EMBL" id="CP115611">
    <property type="protein sequence ID" value="WBW70837.1"/>
    <property type="molecule type" value="Genomic_DNA"/>
</dbReference>
<feature type="transmembrane region" description="Helical" evidence="2">
    <location>
        <begin position="203"/>
        <end position="221"/>
    </location>
</feature>
<dbReference type="GeneID" id="80875981"/>
<organism evidence="3 4">
    <name type="scientific">Schizosaccharomyces osmophilus</name>
    <dbReference type="NCBI Taxonomy" id="2545709"/>
    <lineage>
        <taxon>Eukaryota</taxon>
        <taxon>Fungi</taxon>
        <taxon>Dikarya</taxon>
        <taxon>Ascomycota</taxon>
        <taxon>Taphrinomycotina</taxon>
        <taxon>Schizosaccharomycetes</taxon>
        <taxon>Schizosaccharomycetales</taxon>
        <taxon>Schizosaccharomycetaceae</taxon>
        <taxon>Schizosaccharomyces</taxon>
    </lineage>
</organism>
<dbReference type="KEGG" id="som:SOMG_02500"/>
<keyword evidence="2" id="KW-1133">Transmembrane helix</keyword>
<feature type="transmembrane region" description="Helical" evidence="2">
    <location>
        <begin position="97"/>
        <end position="118"/>
    </location>
</feature>
<dbReference type="AlphaFoldDB" id="A0AAE9W682"/>
<evidence type="ECO:0000256" key="2">
    <source>
        <dbReference type="SAM" id="Phobius"/>
    </source>
</evidence>
<gene>
    <name evidence="3" type="primary">wtf21</name>
    <name evidence="3" type="ORF">SOMG_02500</name>
</gene>
<keyword evidence="4" id="KW-1185">Reference proteome</keyword>
<protein>
    <submittedName>
        <fullName evidence="3">Wtf meiotic driver</fullName>
    </submittedName>
</protein>
<dbReference type="RefSeq" id="XP_056035080.1">
    <property type="nucleotide sequence ID" value="XM_056181292.1"/>
</dbReference>
<keyword evidence="2" id="KW-0812">Transmembrane</keyword>
<feature type="transmembrane region" description="Helical" evidence="2">
    <location>
        <begin position="67"/>
        <end position="91"/>
    </location>
</feature>
<evidence type="ECO:0000313" key="4">
    <source>
        <dbReference type="Proteomes" id="UP001212411"/>
    </source>
</evidence>
<reference evidence="3 4" key="1">
    <citation type="journal article" date="2023" name="G3 (Bethesda)">
        <title>A high-quality reference genome for the fission yeast Schizosaccharomyces osmophilus.</title>
        <authorList>
            <person name="Jia G.S."/>
            <person name="Zhang W.C."/>
            <person name="Liang Y."/>
            <person name="Liu X.H."/>
            <person name="Rhind N."/>
            <person name="Pidoux A."/>
            <person name="Brysch-Herzberg M."/>
            <person name="Du L.L."/>
        </authorList>
    </citation>
    <scope>NUCLEOTIDE SEQUENCE [LARGE SCALE GENOMIC DNA]</scope>
    <source>
        <strain evidence="3 4">CBS 15793</strain>
    </source>
</reference>
<proteinExistence type="predicted"/>
<accession>A0AAE9W682</accession>
<feature type="region of interest" description="Disordered" evidence="1">
    <location>
        <begin position="1"/>
        <end position="42"/>
    </location>
</feature>
<evidence type="ECO:0000313" key="3">
    <source>
        <dbReference type="EMBL" id="WBW70837.1"/>
    </source>
</evidence>
<evidence type="ECO:0000256" key="1">
    <source>
        <dbReference type="SAM" id="MobiDB-lite"/>
    </source>
</evidence>
<sequence>MKNKYSPISDSDDSSKTLNDEKADSRSSPSDGTPPPYTASNKFVDLEMAPETEESSKKKRYLTPRELAIVFAIFIVYNVCLIIARVILLVYEIPFNQLAVWVLFGVWCALFLSLTIVITQMPKEWFTQAGRATKKVLKKSGRATKKVLKKSGRATKKFLKKSGRATKKVAPAVCKALIILISLNGVGGYVLKLSGGFEYIHSAAMLVVLAVLNICFFVLLIHNPDAIEDHVPTRLNRISRNGPPRNEEIELQPLAEQSANV</sequence>